<comment type="caution">
    <text evidence="2">The sequence shown here is derived from an EMBL/GenBank/DDBJ whole genome shotgun (WGS) entry which is preliminary data.</text>
</comment>
<reference evidence="2 3" key="1">
    <citation type="submission" date="2017-10" db="EMBL/GenBank/DDBJ databases">
        <title>Genomics of the genus Arcobacter.</title>
        <authorList>
            <person name="Perez-Cataluna A."/>
            <person name="Figueras M.J."/>
        </authorList>
    </citation>
    <scope>NUCLEOTIDE SEQUENCE [LARGE SCALE GENOMIC DNA]</scope>
    <source>
        <strain evidence="2 3">DSM 24636</strain>
    </source>
</reference>
<evidence type="ECO:0000313" key="3">
    <source>
        <dbReference type="Proteomes" id="UP000290191"/>
    </source>
</evidence>
<dbReference type="SUPFAM" id="SSF51905">
    <property type="entry name" value="FAD/NAD(P)-binding domain"/>
    <property type="match status" value="1"/>
</dbReference>
<dbReference type="PANTHER" id="PTHR13847">
    <property type="entry name" value="SARCOSINE DEHYDROGENASE-RELATED"/>
    <property type="match status" value="1"/>
</dbReference>
<gene>
    <name evidence="2" type="ORF">CRV06_05885</name>
</gene>
<organism evidence="2 3">
    <name type="scientific">Halarcobacter anaerophilus</name>
    <dbReference type="NCBI Taxonomy" id="877500"/>
    <lineage>
        <taxon>Bacteria</taxon>
        <taxon>Pseudomonadati</taxon>
        <taxon>Campylobacterota</taxon>
        <taxon>Epsilonproteobacteria</taxon>
        <taxon>Campylobacterales</taxon>
        <taxon>Arcobacteraceae</taxon>
        <taxon>Halarcobacter</taxon>
    </lineage>
</organism>
<dbReference type="Proteomes" id="UP000290191">
    <property type="component" value="Unassembled WGS sequence"/>
</dbReference>
<proteinExistence type="predicted"/>
<dbReference type="Pfam" id="PF01266">
    <property type="entry name" value="DAO"/>
    <property type="match status" value="1"/>
</dbReference>
<dbReference type="GO" id="GO:0005737">
    <property type="term" value="C:cytoplasm"/>
    <property type="evidence" value="ECO:0007669"/>
    <property type="project" value="TreeGrafter"/>
</dbReference>
<dbReference type="AlphaFoldDB" id="A0A4Q0Y0Y8"/>
<dbReference type="SUPFAM" id="SSF54373">
    <property type="entry name" value="FAD-linked reductases, C-terminal domain"/>
    <property type="match status" value="1"/>
</dbReference>
<accession>A0A4Q0Y0Y8</accession>
<evidence type="ECO:0000259" key="1">
    <source>
        <dbReference type="Pfam" id="PF01266"/>
    </source>
</evidence>
<keyword evidence="3" id="KW-1185">Reference proteome</keyword>
<evidence type="ECO:0000313" key="2">
    <source>
        <dbReference type="EMBL" id="RXJ63716.1"/>
    </source>
</evidence>
<feature type="domain" description="FAD dependent oxidoreductase" evidence="1">
    <location>
        <begin position="4"/>
        <end position="397"/>
    </location>
</feature>
<protein>
    <submittedName>
        <fullName evidence="2">Amino acid dehydrogenase</fullName>
    </submittedName>
</protein>
<dbReference type="Gene3D" id="3.50.50.60">
    <property type="entry name" value="FAD/NAD(P)-binding domain"/>
    <property type="match status" value="2"/>
</dbReference>
<dbReference type="InterPro" id="IPR036188">
    <property type="entry name" value="FAD/NAD-bd_sf"/>
</dbReference>
<name>A0A4Q0Y0Y8_9BACT</name>
<dbReference type="RefSeq" id="WP_129081745.1">
    <property type="nucleotide sequence ID" value="NZ_CP041070.1"/>
</dbReference>
<dbReference type="STRING" id="877500.GCA_000935065_00038"/>
<sequence length="416" mass="46620">MKNIAIIGGGISGILSAYFLHKSGNKVAVYEENTVAKGCSYGNAGLIVPSHFETLSNPGVIKQGLKWMLNPNSPFFLKPRFDLDLIKWIYKFNSFCTQKHVEENKYFLRDISLYSLNLYKKLQKSEDFDFDFKNYGLLMMCKEEKTLKEEEHLVKEANKIGLDAKILGKEALKKLEPNASFDVLGAAYYKDDSRVQPYDLIMAIKAFLEKEGVVFHENCKIKDININNSKIDSIVDENSNLYRADEFVFTTGVYTFDIAKKFGLNLPMQGGKGFSFKVDKNSALNFSTPMILAEEKVAVTPYDSYVRFAGTMMISGYDSSISERRVNNIRKAANSYINGLDIQNDQIKDIWAGLRPCSPDGLPFVGKSKTISNLTVATGHAMIGVSLGAATGKIVSNLVNGEKTDIDIEKMNLYRF</sequence>
<dbReference type="OrthoDB" id="5366046at2"/>
<dbReference type="Gene3D" id="3.30.9.10">
    <property type="entry name" value="D-Amino Acid Oxidase, subunit A, domain 2"/>
    <property type="match status" value="1"/>
</dbReference>
<dbReference type="EMBL" id="PDKO01000003">
    <property type="protein sequence ID" value="RXJ63716.1"/>
    <property type="molecule type" value="Genomic_DNA"/>
</dbReference>
<dbReference type="InterPro" id="IPR006076">
    <property type="entry name" value="FAD-dep_OxRdtase"/>
</dbReference>